<organism evidence="2 3">
    <name type="scientific">Methylococcus capsulatus</name>
    <dbReference type="NCBI Taxonomy" id="414"/>
    <lineage>
        <taxon>Bacteria</taxon>
        <taxon>Pseudomonadati</taxon>
        <taxon>Pseudomonadota</taxon>
        <taxon>Gammaproteobacteria</taxon>
        <taxon>Methylococcales</taxon>
        <taxon>Methylococcaceae</taxon>
        <taxon>Methylococcus</taxon>
    </lineage>
</organism>
<dbReference type="EMBL" id="OX458332">
    <property type="protein sequence ID" value="CAI8783898.1"/>
    <property type="molecule type" value="Genomic_DNA"/>
</dbReference>
<protein>
    <submittedName>
        <fullName evidence="2">Uncharacterized protein</fullName>
    </submittedName>
</protein>
<dbReference type="AntiFam" id="ANF00095">
    <property type="entry name" value="Shadow ORF (opposite ABC transporters)"/>
</dbReference>
<feature type="region of interest" description="Disordered" evidence="1">
    <location>
        <begin position="344"/>
        <end position="375"/>
    </location>
</feature>
<accession>A0AA35UPH7</accession>
<feature type="compositionally biased region" description="Basic and acidic residues" evidence="1">
    <location>
        <begin position="313"/>
        <end position="331"/>
    </location>
</feature>
<proteinExistence type="predicted"/>
<evidence type="ECO:0000313" key="3">
    <source>
        <dbReference type="Proteomes" id="UP001158598"/>
    </source>
</evidence>
<feature type="compositionally biased region" description="Basic residues" evidence="1">
    <location>
        <begin position="360"/>
        <end position="375"/>
    </location>
</feature>
<dbReference type="Proteomes" id="UP001158598">
    <property type="component" value="Chromosome"/>
</dbReference>
<evidence type="ECO:0000313" key="2">
    <source>
        <dbReference type="EMBL" id="CAI8783898.1"/>
    </source>
</evidence>
<gene>
    <name evidence="2" type="ORF">MCNOR_1256</name>
</gene>
<sequence length="375" mass="42194">MRADAVEEMAVVGNDDHRAGPLVQHVFQPADGVDVQVVGRFVQQQDIRVGKQRLGQQHAQLPARRHGAHRPVVLLQRNAHTQQQFAGTGFCGIAVIFGKGGLQLRRPHVVVLARVRIGVDRIALGHRRPHLGVPHHHDVQHPLVLEGELILAQLAQTHVEVERNITGGRLQIAAEDFHEGRLAAAVGPDQAITVALAELDGDVFEQRLDAELHGDVGCRDQNDYREKGVRGCGPDRHRPKRKRQALGLRVASRGSLEWDFEAPWALFKRIRISQVRTSRMSGSLFEPLAPVSCDPAQPGPEMNPAGNRAFTLDTREPNDHETNHPAPDHCPHQLRRLRRRQGHRHLRPDLPPGHLDLHGRGRHRPERWRRRIQRL</sequence>
<dbReference type="AlphaFoldDB" id="A0AA35UPH7"/>
<name>A0AA35UPH7_METCP</name>
<feature type="region of interest" description="Disordered" evidence="1">
    <location>
        <begin position="295"/>
        <end position="332"/>
    </location>
</feature>
<reference evidence="2" key="1">
    <citation type="submission" date="2023-03" db="EMBL/GenBank/DDBJ databases">
        <authorList>
            <person name="Pearce D."/>
        </authorList>
    </citation>
    <scope>NUCLEOTIDE SEQUENCE</scope>
    <source>
        <strain evidence="2">Mc</strain>
    </source>
</reference>
<evidence type="ECO:0000256" key="1">
    <source>
        <dbReference type="SAM" id="MobiDB-lite"/>
    </source>
</evidence>
<dbReference type="AntiFam" id="ANF00142">
    <property type="entry name" value="Shadow ORF (opposite yadG)"/>
</dbReference>